<comment type="caution">
    <text evidence="1">The sequence shown here is derived from an EMBL/GenBank/DDBJ whole genome shotgun (WGS) entry which is preliminary data.</text>
</comment>
<accession>A0ABU4LEG8</accession>
<sequence length="344" mass="39146">MCGIVGLFTGCTAVSYCPKRLLVKDSEAQVPGADDPEPADGYRSPFRGWDKRASVRATPRRELPGETEGQYFFSPDLVPVARHELVRDLRPELFDRILIQHLYRYLDFTAKLEQIVVNRTALGIAQGTVGLRLHPDMRFDAYRIYCDEAYHALFSVDLMRQAQARTGVAARLPAEPYFLTRLAMIQQEHPDWRVLAELVFVIVSETLISGSLGEVPDDPRVVPTVREVVRDHAMDEGRHHTYFSLFLKELWAQSDPAERRVIGTLAPMMVDAFLRPDLPAFREELTGYGLDRDTVEQVLAEVFPESLVRKTARDASQQTVQHFRRLGSLDDPEIRAAFESYELV</sequence>
<keyword evidence="2" id="KW-1185">Reference proteome</keyword>
<dbReference type="InterPro" id="IPR012348">
    <property type="entry name" value="RNR-like"/>
</dbReference>
<evidence type="ECO:0000313" key="2">
    <source>
        <dbReference type="Proteomes" id="UP001271723"/>
    </source>
</evidence>
<dbReference type="EMBL" id="JARAVY010000018">
    <property type="protein sequence ID" value="MDX2914072.1"/>
    <property type="molecule type" value="Genomic_DNA"/>
</dbReference>
<protein>
    <submittedName>
        <fullName evidence="1">Diiron oxygenase</fullName>
    </submittedName>
</protein>
<dbReference type="SUPFAM" id="SSF47240">
    <property type="entry name" value="Ferritin-like"/>
    <property type="match status" value="1"/>
</dbReference>
<dbReference type="Gene3D" id="1.10.620.20">
    <property type="entry name" value="Ribonucleotide Reductase, subunit A"/>
    <property type="match status" value="1"/>
</dbReference>
<proteinExistence type="predicted"/>
<dbReference type="Proteomes" id="UP001271723">
    <property type="component" value="Unassembled WGS sequence"/>
</dbReference>
<dbReference type="Pfam" id="PF11583">
    <property type="entry name" value="AurF"/>
    <property type="match status" value="1"/>
</dbReference>
<organism evidence="1 2">
    <name type="scientific">Streptomyces griseiscabiei</name>
    <dbReference type="NCBI Taxonomy" id="2993540"/>
    <lineage>
        <taxon>Bacteria</taxon>
        <taxon>Bacillati</taxon>
        <taxon>Actinomycetota</taxon>
        <taxon>Actinomycetes</taxon>
        <taxon>Kitasatosporales</taxon>
        <taxon>Streptomycetaceae</taxon>
        <taxon>Streptomyces</taxon>
    </lineage>
</organism>
<dbReference type="InterPro" id="IPR025859">
    <property type="entry name" value="AurF/CmlI"/>
</dbReference>
<name>A0ABU4LEG8_9ACTN</name>
<gene>
    <name evidence="1" type="ORF">PV517_36060</name>
</gene>
<dbReference type="RefSeq" id="WP_086752751.1">
    <property type="nucleotide sequence ID" value="NZ_JAGJBZ010000001.1"/>
</dbReference>
<evidence type="ECO:0000313" key="1">
    <source>
        <dbReference type="EMBL" id="MDX2914072.1"/>
    </source>
</evidence>
<reference evidence="1 2" key="1">
    <citation type="journal article" date="2023" name="Microb. Genom.">
        <title>Mesoterricola silvestris gen. nov., sp. nov., Mesoterricola sediminis sp. nov., Geothrix oryzae sp. nov., Geothrix edaphica sp. nov., Geothrix rubra sp. nov., and Geothrix limicola sp. nov., six novel members of Acidobacteriota isolated from soils.</title>
        <authorList>
            <person name="Weisberg A.J."/>
            <person name="Pearce E."/>
            <person name="Kramer C.G."/>
            <person name="Chang J.H."/>
            <person name="Clarke C.R."/>
        </authorList>
    </citation>
    <scope>NUCLEOTIDE SEQUENCE [LARGE SCALE GENOMIC DNA]</scope>
    <source>
        <strain evidence="1 2">NRRL_B-2795</strain>
    </source>
</reference>
<dbReference type="InterPro" id="IPR009078">
    <property type="entry name" value="Ferritin-like_SF"/>
</dbReference>